<keyword evidence="4" id="KW-0539">Nucleus</keyword>
<dbReference type="PANTHER" id="PTHR31744">
    <property type="entry name" value="PROTEIN CUP-SHAPED COTYLEDON 2-RELATED"/>
    <property type="match status" value="1"/>
</dbReference>
<proteinExistence type="predicted"/>
<evidence type="ECO:0000256" key="1">
    <source>
        <dbReference type="ARBA" id="ARBA00023015"/>
    </source>
</evidence>
<dbReference type="GeneID" id="115727709"/>
<accession>A0ABM3GXC8</accession>
<dbReference type="Gene3D" id="2.170.150.80">
    <property type="entry name" value="NAC domain"/>
    <property type="match status" value="1"/>
</dbReference>
<dbReference type="Pfam" id="PF02365">
    <property type="entry name" value="NAM"/>
    <property type="match status" value="1"/>
</dbReference>
<evidence type="ECO:0000256" key="5">
    <source>
        <dbReference type="SAM" id="MobiDB-lite"/>
    </source>
</evidence>
<feature type="region of interest" description="Disordered" evidence="5">
    <location>
        <begin position="188"/>
        <end position="214"/>
    </location>
</feature>
<dbReference type="InterPro" id="IPR003441">
    <property type="entry name" value="NAC-dom"/>
</dbReference>
<evidence type="ECO:0000259" key="6">
    <source>
        <dbReference type="PROSITE" id="PS51005"/>
    </source>
</evidence>
<keyword evidence="7" id="KW-1185">Reference proteome</keyword>
<dbReference type="InterPro" id="IPR036093">
    <property type="entry name" value="NAC_dom_sf"/>
</dbReference>
<evidence type="ECO:0000256" key="4">
    <source>
        <dbReference type="ARBA" id="ARBA00023242"/>
    </source>
</evidence>
<organism evidence="7 8">
    <name type="scientific">Rhodamnia argentea</name>
    <dbReference type="NCBI Taxonomy" id="178133"/>
    <lineage>
        <taxon>Eukaryota</taxon>
        <taxon>Viridiplantae</taxon>
        <taxon>Streptophyta</taxon>
        <taxon>Embryophyta</taxon>
        <taxon>Tracheophyta</taxon>
        <taxon>Spermatophyta</taxon>
        <taxon>Magnoliopsida</taxon>
        <taxon>eudicotyledons</taxon>
        <taxon>Gunneridae</taxon>
        <taxon>Pentapetalae</taxon>
        <taxon>rosids</taxon>
        <taxon>malvids</taxon>
        <taxon>Myrtales</taxon>
        <taxon>Myrtaceae</taxon>
        <taxon>Myrtoideae</taxon>
        <taxon>Myrteae</taxon>
        <taxon>Australasian group</taxon>
        <taxon>Rhodamnia</taxon>
    </lineage>
</organism>
<gene>
    <name evidence="8" type="primary">LOC115727709</name>
</gene>
<keyword evidence="3" id="KW-0804">Transcription</keyword>
<evidence type="ECO:0000313" key="7">
    <source>
        <dbReference type="Proteomes" id="UP000827889"/>
    </source>
</evidence>
<reference evidence="8" key="1">
    <citation type="submission" date="2025-08" db="UniProtKB">
        <authorList>
            <consortium name="RefSeq"/>
        </authorList>
    </citation>
    <scope>IDENTIFICATION</scope>
    <source>
        <tissue evidence="8">Leaf</tissue>
    </source>
</reference>
<feature type="domain" description="NAC" evidence="6">
    <location>
        <begin position="13"/>
        <end position="182"/>
    </location>
</feature>
<keyword evidence="1" id="KW-0805">Transcription regulation</keyword>
<evidence type="ECO:0000256" key="2">
    <source>
        <dbReference type="ARBA" id="ARBA00023125"/>
    </source>
</evidence>
<feature type="compositionally biased region" description="Polar residues" evidence="5">
    <location>
        <begin position="199"/>
        <end position="212"/>
    </location>
</feature>
<dbReference type="Proteomes" id="UP000827889">
    <property type="component" value="Chromosome 11"/>
</dbReference>
<evidence type="ECO:0000256" key="3">
    <source>
        <dbReference type="ARBA" id="ARBA00023163"/>
    </source>
</evidence>
<evidence type="ECO:0000313" key="8">
    <source>
        <dbReference type="RefSeq" id="XP_048129022.1"/>
    </source>
</evidence>
<dbReference type="PROSITE" id="PS51005">
    <property type="entry name" value="NAC"/>
    <property type="match status" value="1"/>
</dbReference>
<dbReference type="SUPFAM" id="SSF101941">
    <property type="entry name" value="NAC domain"/>
    <property type="match status" value="1"/>
</dbReference>
<keyword evidence="2" id="KW-0238">DNA-binding</keyword>
<name>A0ABM3GXC8_9MYRT</name>
<protein>
    <submittedName>
        <fullName evidence="8">NAC domain-containing protein 71-like</fullName>
    </submittedName>
</protein>
<sequence>MEDTIPEVMRPLLPPGFRFHPTDEELLILYLKPKILGQPDESYYNIIPEIDVCKFEPWELPNIVGHIFNSKELFLYCCVKRKYLNSKRPDRTTVAGYWKVTGKERRVMSEDTNEQIGIKKTLVFYTGRVPKGERTNWVMHEYHLNSKCSGNNHGKGEVTIWLSFDCTTRLMLPYVACRIKNKKDRKLKTGHAPTISPEGDSSSPYTCTSQVSDPPVNQEVDYPIFCNTPNNNNEVADNQEVLDAEPEMSRGELMDSISTFQALDDYLPHYDNTSTCQSQAGAEEEWLSFLNFSDNNNENEFDNGYMPSPNRNFGLGWGNV</sequence>
<dbReference type="RefSeq" id="XP_048129022.1">
    <property type="nucleotide sequence ID" value="XM_048273065.1"/>
</dbReference>